<dbReference type="Proteomes" id="UP000015453">
    <property type="component" value="Unassembled WGS sequence"/>
</dbReference>
<gene>
    <name evidence="1" type="ORF">M569_12513</name>
</gene>
<dbReference type="AlphaFoldDB" id="S8DHG8"/>
<comment type="caution">
    <text evidence="1">The sequence shown here is derived from an EMBL/GenBank/DDBJ whole genome shotgun (WGS) entry which is preliminary data.</text>
</comment>
<protein>
    <submittedName>
        <fullName evidence="1">Uncharacterized protein</fullName>
    </submittedName>
</protein>
<reference evidence="1 2" key="1">
    <citation type="journal article" date="2013" name="BMC Genomics">
        <title>The miniature genome of a carnivorous plant Genlisea aurea contains a low number of genes and short non-coding sequences.</title>
        <authorList>
            <person name="Leushkin E.V."/>
            <person name="Sutormin R.A."/>
            <person name="Nabieva E.R."/>
            <person name="Penin A.A."/>
            <person name="Kondrashov A.S."/>
            <person name="Logacheva M.D."/>
        </authorList>
    </citation>
    <scope>NUCLEOTIDE SEQUENCE [LARGE SCALE GENOMIC DNA]</scope>
</reference>
<accession>S8DHG8</accession>
<dbReference type="OrthoDB" id="1938972at2759"/>
<keyword evidence="2" id="KW-1185">Reference proteome</keyword>
<proteinExistence type="predicted"/>
<evidence type="ECO:0000313" key="2">
    <source>
        <dbReference type="Proteomes" id="UP000015453"/>
    </source>
</evidence>
<organism evidence="1 2">
    <name type="scientific">Genlisea aurea</name>
    <dbReference type="NCBI Taxonomy" id="192259"/>
    <lineage>
        <taxon>Eukaryota</taxon>
        <taxon>Viridiplantae</taxon>
        <taxon>Streptophyta</taxon>
        <taxon>Embryophyta</taxon>
        <taxon>Tracheophyta</taxon>
        <taxon>Spermatophyta</taxon>
        <taxon>Magnoliopsida</taxon>
        <taxon>eudicotyledons</taxon>
        <taxon>Gunneridae</taxon>
        <taxon>Pentapetalae</taxon>
        <taxon>asterids</taxon>
        <taxon>lamiids</taxon>
        <taxon>Lamiales</taxon>
        <taxon>Lentibulariaceae</taxon>
        <taxon>Genlisea</taxon>
    </lineage>
</organism>
<evidence type="ECO:0000313" key="1">
    <source>
        <dbReference type="EMBL" id="EPS62278.1"/>
    </source>
</evidence>
<name>S8DHG8_9LAMI</name>
<sequence length="63" mass="7084">MTYQLNLFSDLCGDNACSITMPNGRRENAHQTGTDRKTKDLIGIGNPVGRVYRLCLLKTPMHF</sequence>
<dbReference type="EMBL" id="AUSU01006255">
    <property type="protein sequence ID" value="EPS62278.1"/>
    <property type="molecule type" value="Genomic_DNA"/>
</dbReference>